<comment type="caution">
    <text evidence="2">Lacks conserved residue(s) required for the propagation of feature annotation.</text>
</comment>
<keyword evidence="4" id="KW-1185">Reference proteome</keyword>
<comment type="function">
    <text evidence="2">Catalyzes the formation of N(4)-acetylcytidine (ac(4)C) at the wobble position of elongator tRNA(Met), using acetate and ATP as substrates. First activates an acetate ion to form acetyladenylate (Ac-AMP) and then transfers the acetyl group to tRNA to form ac(4)C34.</text>
</comment>
<dbReference type="Gene3D" id="3.40.50.620">
    <property type="entry name" value="HUPs"/>
    <property type="match status" value="1"/>
</dbReference>
<dbReference type="GO" id="GO:0005524">
    <property type="term" value="F:ATP binding"/>
    <property type="evidence" value="ECO:0007669"/>
    <property type="project" value="UniProtKB-KW"/>
</dbReference>
<keyword evidence="2" id="KW-0963">Cytoplasm</keyword>
<dbReference type="InterPro" id="IPR014729">
    <property type="entry name" value="Rossmann-like_a/b/a_fold"/>
</dbReference>
<comment type="similarity">
    <text evidence="2">Belongs to the TmcAL family.</text>
</comment>
<name>A0A1H6VSQ2_9FIRM</name>
<feature type="binding site" evidence="2">
    <location>
        <position position="159"/>
    </location>
    <ligand>
        <name>ATP</name>
        <dbReference type="ChEBI" id="CHEBI:30616"/>
    </ligand>
</feature>
<dbReference type="RefSeq" id="WP_091829388.1">
    <property type="nucleotide sequence ID" value="NZ_FNZK01000003.1"/>
</dbReference>
<dbReference type="Proteomes" id="UP000199662">
    <property type="component" value="Unassembled WGS sequence"/>
</dbReference>
<feature type="binding site" evidence="2">
    <location>
        <begin position="7"/>
        <end position="20"/>
    </location>
    <ligand>
        <name>ATP</name>
        <dbReference type="ChEBI" id="CHEBI:30616"/>
    </ligand>
</feature>
<dbReference type="AlphaFoldDB" id="A0A1H6VSQ2"/>
<evidence type="ECO:0000256" key="1">
    <source>
        <dbReference type="ARBA" id="ARBA00022694"/>
    </source>
</evidence>
<dbReference type="GO" id="GO:0000049">
    <property type="term" value="F:tRNA binding"/>
    <property type="evidence" value="ECO:0007669"/>
    <property type="project" value="UniProtKB-KW"/>
</dbReference>
<feature type="binding site" evidence="2">
    <location>
        <position position="184"/>
    </location>
    <ligand>
        <name>ATP</name>
        <dbReference type="ChEBI" id="CHEBI:30616"/>
    </ligand>
</feature>
<evidence type="ECO:0000313" key="4">
    <source>
        <dbReference type="Proteomes" id="UP000199662"/>
    </source>
</evidence>
<gene>
    <name evidence="2" type="primary">tmcAL</name>
    <name evidence="3" type="ORF">SAMN05660742_10373</name>
</gene>
<keyword evidence="1 2" id="KW-0819">tRNA processing</keyword>
<protein>
    <recommendedName>
        <fullName evidence="2">tRNA(Met) cytidine acetate ligase</fullName>
        <ecNumber evidence="2">6.3.4.-</ecNumber>
    </recommendedName>
</protein>
<dbReference type="SUPFAM" id="SSF52374">
    <property type="entry name" value="Nucleotidylyl transferase"/>
    <property type="match status" value="1"/>
</dbReference>
<organism evidence="3 4">
    <name type="scientific">Propionispira arboris</name>
    <dbReference type="NCBI Taxonomy" id="84035"/>
    <lineage>
        <taxon>Bacteria</taxon>
        <taxon>Bacillati</taxon>
        <taxon>Bacillota</taxon>
        <taxon>Negativicutes</taxon>
        <taxon>Selenomonadales</taxon>
        <taxon>Selenomonadaceae</taxon>
        <taxon>Propionispira</taxon>
    </lineage>
</organism>
<dbReference type="NCBIfam" id="NF010191">
    <property type="entry name" value="PRK13670.1"/>
    <property type="match status" value="1"/>
</dbReference>
<feature type="binding site" evidence="2">
    <location>
        <position position="101"/>
    </location>
    <ligand>
        <name>ATP</name>
        <dbReference type="ChEBI" id="CHEBI:30616"/>
    </ligand>
</feature>
<keyword evidence="2" id="KW-0067">ATP-binding</keyword>
<accession>A0A1H6VSQ2</accession>
<dbReference type="PANTHER" id="PTHR37825:SF1">
    <property type="entry name" value="TRNA(MET) CYTIDINE ACETATE LIGASE"/>
    <property type="match status" value="1"/>
</dbReference>
<comment type="subcellular location">
    <subcellularLocation>
        <location evidence="2">Cytoplasm</location>
    </subcellularLocation>
</comment>
<dbReference type="InterPro" id="IPR008513">
    <property type="entry name" value="tRNA(Met)_cyd_acetate_ligase"/>
</dbReference>
<dbReference type="Pfam" id="PF05636">
    <property type="entry name" value="HIGH_NTase1"/>
    <property type="match status" value="1"/>
</dbReference>
<dbReference type="EMBL" id="FNZK01000003">
    <property type="protein sequence ID" value="SEJ07669.1"/>
    <property type="molecule type" value="Genomic_DNA"/>
</dbReference>
<proteinExistence type="inferred from homology"/>
<dbReference type="EC" id="6.3.4.-" evidence="2"/>
<dbReference type="GO" id="GO:0016879">
    <property type="term" value="F:ligase activity, forming carbon-nitrogen bonds"/>
    <property type="evidence" value="ECO:0007669"/>
    <property type="project" value="UniProtKB-UniRule"/>
</dbReference>
<dbReference type="GO" id="GO:0016740">
    <property type="term" value="F:transferase activity"/>
    <property type="evidence" value="ECO:0007669"/>
    <property type="project" value="UniProtKB-KW"/>
</dbReference>
<keyword evidence="3" id="KW-0808">Transferase</keyword>
<evidence type="ECO:0000313" key="3">
    <source>
        <dbReference type="EMBL" id="SEJ07669.1"/>
    </source>
</evidence>
<keyword evidence="2" id="KW-0694">RNA-binding</keyword>
<keyword evidence="2" id="KW-0820">tRNA-binding</keyword>
<reference evidence="3 4" key="1">
    <citation type="submission" date="2016-10" db="EMBL/GenBank/DDBJ databases">
        <authorList>
            <person name="de Groot N.N."/>
        </authorList>
    </citation>
    <scope>NUCLEOTIDE SEQUENCE [LARGE SCALE GENOMIC DNA]</scope>
    <source>
        <strain evidence="3 4">DSM 2179</strain>
    </source>
</reference>
<evidence type="ECO:0000256" key="2">
    <source>
        <dbReference type="HAMAP-Rule" id="MF_01539"/>
    </source>
</evidence>
<keyword evidence="2" id="KW-0547">Nucleotide-binding</keyword>
<dbReference type="PANTHER" id="PTHR37825">
    <property type="entry name" value="TRNA(MET) CYTIDINE ACETATE LIGASE"/>
    <property type="match status" value="1"/>
</dbReference>
<dbReference type="GO" id="GO:0006400">
    <property type="term" value="P:tRNA modification"/>
    <property type="evidence" value="ECO:0007669"/>
    <property type="project" value="UniProtKB-UniRule"/>
</dbReference>
<dbReference type="HAMAP" id="MF_01539">
    <property type="entry name" value="TmcAL"/>
    <property type="match status" value="1"/>
</dbReference>
<dbReference type="STRING" id="84035.SAMN05660742_10373"/>
<comment type="catalytic activity">
    <reaction evidence="2">
        <text>cytidine(34) in elongator tRNA(Met) + acetate + ATP = N(4)-acetylcytidine(34) in elongator tRNA(Met) + AMP + diphosphate</text>
        <dbReference type="Rhea" id="RHEA:58144"/>
        <dbReference type="Rhea" id="RHEA-COMP:10693"/>
        <dbReference type="Rhea" id="RHEA-COMP:10694"/>
        <dbReference type="ChEBI" id="CHEBI:30089"/>
        <dbReference type="ChEBI" id="CHEBI:30616"/>
        <dbReference type="ChEBI" id="CHEBI:33019"/>
        <dbReference type="ChEBI" id="CHEBI:74900"/>
        <dbReference type="ChEBI" id="CHEBI:82748"/>
        <dbReference type="ChEBI" id="CHEBI:456215"/>
    </reaction>
</comment>
<dbReference type="GO" id="GO:0005737">
    <property type="term" value="C:cytoplasm"/>
    <property type="evidence" value="ECO:0007669"/>
    <property type="project" value="UniProtKB-SubCell"/>
</dbReference>
<sequence length="412" mass="45310">MESIGIIAEYNPFHNGHLHQITEAKKKSKLDYTICIMSGNFTQRGEPALFSKWTRAAMAVNSGVDLVIELPCVFTVRSAQDFARGGIRLLNSLNIRYISFGSEHADLSLLEKVSSASLDPAITEELHTNLKSGQSYAAALSTAISKTHSIPAAILSQPNTILAVEYLNAIKIFKTKQKILPIERAAAPYHSGIISGDLASAGAIRKELYSSSPNFSLIKQSVPLETYQTIETFCQNSAALPSMDLLSTSILALLRKIKQPELKNITGISEGLEYKIAKAALQSRDLTELLALTKSKRYPMSRLHRLVLHCLLGTTKQSIAAFDQSGPLYARVLAFNMKGREILHELKRTASIPIITKTTNFLDSTKRSHSQLSLLESMLAIDTYATDLYALCFSPAQIGGLDFLTSPMYIKR</sequence>
<keyword evidence="2" id="KW-0436">Ligase</keyword>